<feature type="transmembrane region" description="Helical" evidence="1">
    <location>
        <begin position="70"/>
        <end position="92"/>
    </location>
</feature>
<dbReference type="RefSeq" id="WP_158349331.1">
    <property type="nucleotide sequence ID" value="NZ_CP032996.1"/>
</dbReference>
<proteinExistence type="predicted"/>
<dbReference type="AlphaFoldDB" id="A0A4D6YPD5"/>
<keyword evidence="1" id="KW-1133">Transmembrane helix</keyword>
<keyword evidence="3" id="KW-1185">Reference proteome</keyword>
<accession>A0A4D6YPD5</accession>
<reference evidence="2 3" key="1">
    <citation type="submission" date="2018-10" db="EMBL/GenBank/DDBJ databases">
        <title>Comparative functional genomics of the obligate endosymbiont Buchnera aphidicola.</title>
        <authorList>
            <person name="Chong R.A."/>
        </authorList>
    </citation>
    <scope>NUCLEOTIDE SEQUENCE [LARGE SCALE GENOMIC DNA]</scope>
    <source>
        <strain evidence="2 3">Tma</strain>
    </source>
</reference>
<dbReference type="OrthoDB" id="6553180at2"/>
<dbReference type="EMBL" id="CP032996">
    <property type="protein sequence ID" value="QCI27065.1"/>
    <property type="molecule type" value="Genomic_DNA"/>
</dbReference>
<dbReference type="Proteomes" id="UP000298603">
    <property type="component" value="Chromosome"/>
</dbReference>
<keyword evidence="1" id="KW-0472">Membrane</keyword>
<organism evidence="2 3">
    <name type="scientific">Buchnera aphidicola</name>
    <name type="common">Therioaphis trifolii</name>
    <dbReference type="NCBI Taxonomy" id="1241884"/>
    <lineage>
        <taxon>Bacteria</taxon>
        <taxon>Pseudomonadati</taxon>
        <taxon>Pseudomonadota</taxon>
        <taxon>Gammaproteobacteria</taxon>
        <taxon>Enterobacterales</taxon>
        <taxon>Erwiniaceae</taxon>
        <taxon>Buchnera</taxon>
    </lineage>
</organism>
<evidence type="ECO:0000256" key="1">
    <source>
        <dbReference type="SAM" id="Phobius"/>
    </source>
</evidence>
<sequence>MKKYNEKFFIYKDINDHDIKYVKIFQKIYKKFIILLEDELLKITKKKFKINIIKNNLTINLNINNDNLHILNTISLINIDCFIFIFFSISFINYLSELIFGINKNIFYYKNYNVLISSKIYIINKLMNIFIKLYNNILKKCNIFCNKYFIDIKNNFNFFIKNKYKLYLNTEFLCKYKNTKFIFIIQIPDILLFIIINQYKDFFKINEEKSIYSKNNYLLNNICNSELNCVVQLEKISILSKYIKNLKIGDILEIKKPNIVTIYTENYIPIFYGKYYSNNNKLVLYVKKNLLINKLNIKNKKI</sequence>
<evidence type="ECO:0000313" key="2">
    <source>
        <dbReference type="EMBL" id="QCI27065.1"/>
    </source>
</evidence>
<protein>
    <recommendedName>
        <fullName evidence="4">Flagellar motor switch protein FliM</fullName>
    </recommendedName>
</protein>
<keyword evidence="1" id="KW-0812">Transmembrane</keyword>
<gene>
    <name evidence="2" type="ORF">D9V81_00305</name>
</gene>
<evidence type="ECO:0000313" key="3">
    <source>
        <dbReference type="Proteomes" id="UP000298603"/>
    </source>
</evidence>
<name>A0A4D6YPD5_9GAMM</name>
<evidence type="ECO:0008006" key="4">
    <source>
        <dbReference type="Google" id="ProtNLM"/>
    </source>
</evidence>